<evidence type="ECO:0000256" key="12">
    <source>
        <dbReference type="ARBA" id="ARBA00023136"/>
    </source>
</evidence>
<evidence type="ECO:0000256" key="15">
    <source>
        <dbReference type="SAM" id="Phobius"/>
    </source>
</evidence>
<dbReference type="InterPro" id="IPR017972">
    <property type="entry name" value="Cyt_P450_CS"/>
</dbReference>
<comment type="pathway">
    <text evidence="3">Secondary metabolite biosynthesis; terpenoid biosynthesis.</text>
</comment>
<feature type="transmembrane region" description="Helical" evidence="15">
    <location>
        <begin position="20"/>
        <end position="37"/>
    </location>
</feature>
<evidence type="ECO:0000256" key="7">
    <source>
        <dbReference type="ARBA" id="ARBA00022723"/>
    </source>
</evidence>
<dbReference type="InterPro" id="IPR002401">
    <property type="entry name" value="Cyt_P450_E_grp-I"/>
</dbReference>
<dbReference type="InterPro" id="IPR036396">
    <property type="entry name" value="Cyt_P450_sf"/>
</dbReference>
<comment type="caution">
    <text evidence="16">The sequence shown here is derived from an EMBL/GenBank/DDBJ whole genome shotgun (WGS) entry which is preliminary data.</text>
</comment>
<evidence type="ECO:0000256" key="8">
    <source>
        <dbReference type="ARBA" id="ARBA00022989"/>
    </source>
</evidence>
<dbReference type="Gene3D" id="1.10.630.10">
    <property type="entry name" value="Cytochrome P450"/>
    <property type="match status" value="1"/>
</dbReference>
<dbReference type="AlphaFoldDB" id="A0A8H5B611"/>
<evidence type="ECO:0000256" key="14">
    <source>
        <dbReference type="RuleBase" id="RU000461"/>
    </source>
</evidence>
<evidence type="ECO:0000313" key="16">
    <source>
        <dbReference type="EMBL" id="KAF5317405.1"/>
    </source>
</evidence>
<evidence type="ECO:0000256" key="4">
    <source>
        <dbReference type="ARBA" id="ARBA00010617"/>
    </source>
</evidence>
<dbReference type="InterPro" id="IPR050121">
    <property type="entry name" value="Cytochrome_P450_monoxygenase"/>
</dbReference>
<keyword evidence="5 13" id="KW-0349">Heme</keyword>
<dbReference type="PANTHER" id="PTHR24305:SF166">
    <property type="entry name" value="CYTOCHROME P450 12A4, MITOCHONDRIAL-RELATED"/>
    <property type="match status" value="1"/>
</dbReference>
<proteinExistence type="inferred from homology"/>
<evidence type="ECO:0000256" key="10">
    <source>
        <dbReference type="ARBA" id="ARBA00023004"/>
    </source>
</evidence>
<dbReference type="GO" id="GO:0020037">
    <property type="term" value="F:heme binding"/>
    <property type="evidence" value="ECO:0007669"/>
    <property type="project" value="InterPro"/>
</dbReference>
<protein>
    <recommendedName>
        <fullName evidence="18">Cytochrome P450</fullName>
    </recommendedName>
</protein>
<evidence type="ECO:0000256" key="3">
    <source>
        <dbReference type="ARBA" id="ARBA00004721"/>
    </source>
</evidence>
<comment type="similarity">
    <text evidence="4 14">Belongs to the cytochrome P450 family.</text>
</comment>
<comment type="cofactor">
    <cofactor evidence="1 13">
        <name>heme</name>
        <dbReference type="ChEBI" id="CHEBI:30413"/>
    </cofactor>
</comment>
<dbReference type="GO" id="GO:0016705">
    <property type="term" value="F:oxidoreductase activity, acting on paired donors, with incorporation or reduction of molecular oxygen"/>
    <property type="evidence" value="ECO:0007669"/>
    <property type="project" value="InterPro"/>
</dbReference>
<name>A0A8H5B611_9AGAR</name>
<dbReference type="InterPro" id="IPR001128">
    <property type="entry name" value="Cyt_P450"/>
</dbReference>
<keyword evidence="7 13" id="KW-0479">Metal-binding</keyword>
<evidence type="ECO:0000256" key="1">
    <source>
        <dbReference type="ARBA" id="ARBA00001971"/>
    </source>
</evidence>
<evidence type="ECO:0000256" key="11">
    <source>
        <dbReference type="ARBA" id="ARBA00023033"/>
    </source>
</evidence>
<accession>A0A8H5B611</accession>
<dbReference type="GO" id="GO:0004497">
    <property type="term" value="F:monooxygenase activity"/>
    <property type="evidence" value="ECO:0007669"/>
    <property type="project" value="UniProtKB-KW"/>
</dbReference>
<keyword evidence="9 14" id="KW-0560">Oxidoreductase</keyword>
<evidence type="ECO:0000313" key="17">
    <source>
        <dbReference type="Proteomes" id="UP000541558"/>
    </source>
</evidence>
<dbReference type="Proteomes" id="UP000541558">
    <property type="component" value="Unassembled WGS sequence"/>
</dbReference>
<dbReference type="SUPFAM" id="SSF48264">
    <property type="entry name" value="Cytochrome P450"/>
    <property type="match status" value="1"/>
</dbReference>
<keyword evidence="6 15" id="KW-0812">Transmembrane</keyword>
<evidence type="ECO:0000256" key="13">
    <source>
        <dbReference type="PIRSR" id="PIRSR602401-1"/>
    </source>
</evidence>
<organism evidence="16 17">
    <name type="scientific">Ephemerocybe angulata</name>
    <dbReference type="NCBI Taxonomy" id="980116"/>
    <lineage>
        <taxon>Eukaryota</taxon>
        <taxon>Fungi</taxon>
        <taxon>Dikarya</taxon>
        <taxon>Basidiomycota</taxon>
        <taxon>Agaricomycotina</taxon>
        <taxon>Agaricomycetes</taxon>
        <taxon>Agaricomycetidae</taxon>
        <taxon>Agaricales</taxon>
        <taxon>Agaricineae</taxon>
        <taxon>Psathyrellaceae</taxon>
        <taxon>Ephemerocybe</taxon>
    </lineage>
</organism>
<dbReference type="GO" id="GO:0016020">
    <property type="term" value="C:membrane"/>
    <property type="evidence" value="ECO:0007669"/>
    <property type="project" value="UniProtKB-SubCell"/>
</dbReference>
<gene>
    <name evidence="16" type="ORF">D9611_003931</name>
</gene>
<dbReference type="GO" id="GO:0005506">
    <property type="term" value="F:iron ion binding"/>
    <property type="evidence" value="ECO:0007669"/>
    <property type="project" value="InterPro"/>
</dbReference>
<dbReference type="PROSITE" id="PS00086">
    <property type="entry name" value="CYTOCHROME_P450"/>
    <property type="match status" value="1"/>
</dbReference>
<keyword evidence="17" id="KW-1185">Reference proteome</keyword>
<reference evidence="16 17" key="1">
    <citation type="journal article" date="2020" name="ISME J.">
        <title>Uncovering the hidden diversity of litter-decomposition mechanisms in mushroom-forming fungi.</title>
        <authorList>
            <person name="Floudas D."/>
            <person name="Bentzer J."/>
            <person name="Ahren D."/>
            <person name="Johansson T."/>
            <person name="Persson P."/>
            <person name="Tunlid A."/>
        </authorList>
    </citation>
    <scope>NUCLEOTIDE SEQUENCE [LARGE SCALE GENOMIC DNA]</scope>
    <source>
        <strain evidence="16 17">CBS 175.51</strain>
    </source>
</reference>
<feature type="binding site" description="axial binding residue" evidence="13">
    <location>
        <position position="487"/>
    </location>
    <ligand>
        <name>heme</name>
        <dbReference type="ChEBI" id="CHEBI:30413"/>
    </ligand>
    <ligandPart>
        <name>Fe</name>
        <dbReference type="ChEBI" id="CHEBI:18248"/>
    </ligandPart>
</feature>
<dbReference type="PRINTS" id="PR00385">
    <property type="entry name" value="P450"/>
</dbReference>
<dbReference type="OrthoDB" id="1470350at2759"/>
<evidence type="ECO:0000256" key="9">
    <source>
        <dbReference type="ARBA" id="ARBA00023002"/>
    </source>
</evidence>
<evidence type="ECO:0000256" key="5">
    <source>
        <dbReference type="ARBA" id="ARBA00022617"/>
    </source>
</evidence>
<dbReference type="PANTHER" id="PTHR24305">
    <property type="entry name" value="CYTOCHROME P450"/>
    <property type="match status" value="1"/>
</dbReference>
<dbReference type="EMBL" id="JAACJK010000219">
    <property type="protein sequence ID" value="KAF5317405.1"/>
    <property type="molecule type" value="Genomic_DNA"/>
</dbReference>
<keyword evidence="12 15" id="KW-0472">Membrane</keyword>
<evidence type="ECO:0000256" key="2">
    <source>
        <dbReference type="ARBA" id="ARBA00004370"/>
    </source>
</evidence>
<keyword evidence="10 13" id="KW-0408">Iron</keyword>
<evidence type="ECO:0000256" key="6">
    <source>
        <dbReference type="ARBA" id="ARBA00022692"/>
    </source>
</evidence>
<sequence>MSSLLERLPFLTNISSPYTLLFSVAGVLLCHGVVSVYRTKSGLGFLPGRTLLISPATVIGNFVLPRIRGISTGRNFLFVNKYSEFLRFGASAYRLTTIYPTIESLLVLADADAIKEVTSSRARFPKPTELYAVLAFFGRNIVVSEGDEWKKYRKISAPAFSEKNNKLVWDETVSIVEGLFADVWGDKKEIVVDHVVDITLPLALFVIGAAGFGQHMSWKDTEVCPEGHKLSFKQALHHVATDVFIKLAVPGWAMGLTDRTRQTRLAFDELETYISEMIRERTADGAVDKNDLFSNLLASNASDSEKNAMTEQELAGNVFIFLIAGHETTAHTLAFAFAYLALYPEEQEKVYQQIKTVLPNGGSPSYEDRTKLDRCIAAYYETLRLVPPVTNVPKFSAEDTTLTITNAQGEKVVIPVPKGTQIALDTAGLHYNREKRLTYSRYTVLIRFHVRSLALYWKDPHAFKPDRFLSDYNRDAFIPFSAGSRSCIGRRFFEVEGISALTLILSKYKISIKEEPQFSHETFEQRKERVLNARAGITVTPIRVPLVFTRRD</sequence>
<dbReference type="PRINTS" id="PR00463">
    <property type="entry name" value="EP450I"/>
</dbReference>
<evidence type="ECO:0008006" key="18">
    <source>
        <dbReference type="Google" id="ProtNLM"/>
    </source>
</evidence>
<keyword evidence="8 15" id="KW-1133">Transmembrane helix</keyword>
<keyword evidence="11 14" id="KW-0503">Monooxygenase</keyword>
<comment type="subcellular location">
    <subcellularLocation>
        <location evidence="2">Membrane</location>
    </subcellularLocation>
</comment>
<dbReference type="Pfam" id="PF00067">
    <property type="entry name" value="p450"/>
    <property type="match status" value="2"/>
</dbReference>